<keyword evidence="4 9" id="KW-0812">Transmembrane</keyword>
<keyword evidence="6" id="KW-0653">Protein transport</keyword>
<evidence type="ECO:0000256" key="7">
    <source>
        <dbReference type="ARBA" id="ARBA00022989"/>
    </source>
</evidence>
<sequence>MPMPVTTPVAIARKATQRPTLLTRLDELGRELWQDKLGTLGFAVIVALLLMAIFAPLIAPYDPAAQSVISRLKPPAWLPKGSWEHILGTDHLGRDVLSRVIYGARASLLVGVLVVLFAGSFGVVLGLWAGFRGGRTDSIIMRIVDVQVAFPGLLLILLVISVIGPSMTTMIIVLVVTNWMVYARVVRGIVLSVRQTPYVEAAEMIGCKTSRVIFRHILPNLTSPLLTLGILEFTNIVLAEAALSFLGLGVQPPATSWGLDVANGRDYIFVAWWLITFPGLSIAATVLAVNLFASWVRVTTDPQEREKRFAYQRARLAARQARRSPKAQSPKAKGPKAPSPKAASPKAASQGGRS</sequence>
<keyword evidence="7 9" id="KW-1133">Transmembrane helix</keyword>
<dbReference type="Pfam" id="PF12911">
    <property type="entry name" value="OppC_N"/>
    <property type="match status" value="1"/>
</dbReference>
<gene>
    <name evidence="12" type="primary">ddpC_1</name>
    <name evidence="12" type="ORF">NCTC10684_00327</name>
</gene>
<dbReference type="PROSITE" id="PS50928">
    <property type="entry name" value="ABC_TM1"/>
    <property type="match status" value="1"/>
</dbReference>
<dbReference type="Pfam" id="PF00528">
    <property type="entry name" value="BPD_transp_1"/>
    <property type="match status" value="1"/>
</dbReference>
<dbReference type="EMBL" id="UFSM01000001">
    <property type="protein sequence ID" value="SUU87136.1"/>
    <property type="molecule type" value="Genomic_DNA"/>
</dbReference>
<dbReference type="InterPro" id="IPR050366">
    <property type="entry name" value="BP-dependent_transpt_permease"/>
</dbReference>
<evidence type="ECO:0000256" key="2">
    <source>
        <dbReference type="ARBA" id="ARBA00022448"/>
    </source>
</evidence>
<evidence type="ECO:0000256" key="10">
    <source>
        <dbReference type="SAM" id="MobiDB-lite"/>
    </source>
</evidence>
<feature type="compositionally biased region" description="Low complexity" evidence="10">
    <location>
        <begin position="326"/>
        <end position="354"/>
    </location>
</feature>
<evidence type="ECO:0000256" key="8">
    <source>
        <dbReference type="ARBA" id="ARBA00023136"/>
    </source>
</evidence>
<keyword evidence="3" id="KW-1003">Cell membrane</keyword>
<dbReference type="GO" id="GO:0005886">
    <property type="term" value="C:plasma membrane"/>
    <property type="evidence" value="ECO:0007669"/>
    <property type="project" value="UniProtKB-SubCell"/>
</dbReference>
<dbReference type="InterPro" id="IPR000515">
    <property type="entry name" value="MetI-like"/>
</dbReference>
<feature type="domain" description="ABC transmembrane type-1" evidence="11">
    <location>
        <begin position="104"/>
        <end position="293"/>
    </location>
</feature>
<keyword evidence="8 9" id="KW-0472">Membrane</keyword>
<evidence type="ECO:0000259" key="11">
    <source>
        <dbReference type="PROSITE" id="PS50928"/>
    </source>
</evidence>
<comment type="similarity">
    <text evidence="9">Belongs to the binding-protein-dependent transport system permease family.</text>
</comment>
<feature type="transmembrane region" description="Helical" evidence="9">
    <location>
        <begin position="108"/>
        <end position="131"/>
    </location>
</feature>
<accession>A0A380WG06</accession>
<protein>
    <submittedName>
        <fullName evidence="12">Probable D,D-dipeptide transport system permease protein ddpC</fullName>
    </submittedName>
</protein>
<dbReference type="InterPro" id="IPR025966">
    <property type="entry name" value="OppC_N"/>
</dbReference>
<comment type="subcellular location">
    <subcellularLocation>
        <location evidence="1 9">Cell membrane</location>
        <topology evidence="1 9">Multi-pass membrane protein</topology>
    </subcellularLocation>
</comment>
<feature type="region of interest" description="Disordered" evidence="10">
    <location>
        <begin position="316"/>
        <end position="354"/>
    </location>
</feature>
<dbReference type="GO" id="GO:0015833">
    <property type="term" value="P:peptide transport"/>
    <property type="evidence" value="ECO:0007669"/>
    <property type="project" value="UniProtKB-KW"/>
</dbReference>
<dbReference type="Proteomes" id="UP000254701">
    <property type="component" value="Unassembled WGS sequence"/>
</dbReference>
<dbReference type="Gene3D" id="1.10.3720.10">
    <property type="entry name" value="MetI-like"/>
    <property type="match status" value="1"/>
</dbReference>
<dbReference type="AlphaFoldDB" id="A0A380WG06"/>
<dbReference type="GO" id="GO:0015031">
    <property type="term" value="P:protein transport"/>
    <property type="evidence" value="ECO:0007669"/>
    <property type="project" value="UniProtKB-KW"/>
</dbReference>
<evidence type="ECO:0000256" key="3">
    <source>
        <dbReference type="ARBA" id="ARBA00022475"/>
    </source>
</evidence>
<dbReference type="CDD" id="cd06261">
    <property type="entry name" value="TM_PBP2"/>
    <property type="match status" value="1"/>
</dbReference>
<dbReference type="PANTHER" id="PTHR43386">
    <property type="entry name" value="OLIGOPEPTIDE TRANSPORT SYSTEM PERMEASE PROTEIN APPC"/>
    <property type="match status" value="1"/>
</dbReference>
<evidence type="ECO:0000313" key="13">
    <source>
        <dbReference type="Proteomes" id="UP000254701"/>
    </source>
</evidence>
<evidence type="ECO:0000256" key="9">
    <source>
        <dbReference type="RuleBase" id="RU363032"/>
    </source>
</evidence>
<evidence type="ECO:0000313" key="12">
    <source>
        <dbReference type="EMBL" id="SUU87136.1"/>
    </source>
</evidence>
<dbReference type="PANTHER" id="PTHR43386:SF1">
    <property type="entry name" value="D,D-DIPEPTIDE TRANSPORT SYSTEM PERMEASE PROTEIN DDPC-RELATED"/>
    <property type="match status" value="1"/>
</dbReference>
<feature type="transmembrane region" description="Helical" evidence="9">
    <location>
        <begin position="225"/>
        <end position="250"/>
    </location>
</feature>
<keyword evidence="5" id="KW-0571">Peptide transport</keyword>
<organism evidence="12 13">
    <name type="scientific">Aminobacter aminovorans</name>
    <name type="common">Chelatobacter heintzii</name>
    <dbReference type="NCBI Taxonomy" id="83263"/>
    <lineage>
        <taxon>Bacteria</taxon>
        <taxon>Pseudomonadati</taxon>
        <taxon>Pseudomonadota</taxon>
        <taxon>Alphaproteobacteria</taxon>
        <taxon>Hyphomicrobiales</taxon>
        <taxon>Phyllobacteriaceae</taxon>
        <taxon>Aminobacter</taxon>
    </lineage>
</organism>
<feature type="transmembrane region" description="Helical" evidence="9">
    <location>
        <begin position="270"/>
        <end position="298"/>
    </location>
</feature>
<dbReference type="InterPro" id="IPR035906">
    <property type="entry name" value="MetI-like_sf"/>
</dbReference>
<reference evidence="12 13" key="1">
    <citation type="submission" date="2018-06" db="EMBL/GenBank/DDBJ databases">
        <authorList>
            <consortium name="Pathogen Informatics"/>
            <person name="Doyle S."/>
        </authorList>
    </citation>
    <scope>NUCLEOTIDE SEQUENCE [LARGE SCALE GENOMIC DNA]</scope>
    <source>
        <strain evidence="12 13">NCTC10684</strain>
    </source>
</reference>
<name>A0A380WG06_AMIAI</name>
<proteinExistence type="inferred from homology"/>
<evidence type="ECO:0000256" key="5">
    <source>
        <dbReference type="ARBA" id="ARBA00022856"/>
    </source>
</evidence>
<evidence type="ECO:0000256" key="4">
    <source>
        <dbReference type="ARBA" id="ARBA00022692"/>
    </source>
</evidence>
<keyword evidence="2 9" id="KW-0813">Transport</keyword>
<dbReference type="SUPFAM" id="SSF161098">
    <property type="entry name" value="MetI-like"/>
    <property type="match status" value="1"/>
</dbReference>
<evidence type="ECO:0000256" key="1">
    <source>
        <dbReference type="ARBA" id="ARBA00004651"/>
    </source>
</evidence>
<feature type="transmembrane region" description="Helical" evidence="9">
    <location>
        <begin position="37"/>
        <end position="59"/>
    </location>
</feature>
<evidence type="ECO:0000256" key="6">
    <source>
        <dbReference type="ARBA" id="ARBA00022927"/>
    </source>
</evidence>
<dbReference type="GO" id="GO:0055085">
    <property type="term" value="P:transmembrane transport"/>
    <property type="evidence" value="ECO:0007669"/>
    <property type="project" value="InterPro"/>
</dbReference>